<dbReference type="Proteomes" id="UP000009047">
    <property type="component" value="Chromosome"/>
</dbReference>
<protein>
    <submittedName>
        <fullName evidence="5">4Fe-4S ferredoxin iron-sulfur binding domain-containing protein</fullName>
    </submittedName>
</protein>
<evidence type="ECO:0000313" key="5">
    <source>
        <dbReference type="EMBL" id="ADK85500.1"/>
    </source>
</evidence>
<reference evidence="5 6" key="1">
    <citation type="journal article" date="2010" name="Stand. Genomic Sci.">
        <title>Complete genome sequence of Desulfarculus baarsii type strain (2st14).</title>
        <authorList>
            <person name="Sun H."/>
            <person name="Spring S."/>
            <person name="Lapidus A."/>
            <person name="Davenport K."/>
            <person name="Del Rio T.G."/>
            <person name="Tice H."/>
            <person name="Nolan M."/>
            <person name="Copeland A."/>
            <person name="Cheng J.F."/>
            <person name="Lucas S."/>
            <person name="Tapia R."/>
            <person name="Goodwin L."/>
            <person name="Pitluck S."/>
            <person name="Ivanova N."/>
            <person name="Pagani I."/>
            <person name="Mavromatis K."/>
            <person name="Ovchinnikova G."/>
            <person name="Pati A."/>
            <person name="Chen A."/>
            <person name="Palaniappan K."/>
            <person name="Hauser L."/>
            <person name="Chang Y.J."/>
            <person name="Jeffries C.D."/>
            <person name="Detter J.C."/>
            <person name="Han C."/>
            <person name="Rohde M."/>
            <person name="Brambilla E."/>
            <person name="Goker M."/>
            <person name="Woyke T."/>
            <person name="Bristow J."/>
            <person name="Eisen J.A."/>
            <person name="Markowitz V."/>
            <person name="Hugenholtz P."/>
            <person name="Kyrpides N.C."/>
            <person name="Klenk H.P."/>
            <person name="Land M."/>
        </authorList>
    </citation>
    <scope>NUCLEOTIDE SEQUENCE [LARGE SCALE GENOMIC DNA]</scope>
    <source>
        <strain evidence="6">ATCC 33931 / DSM 2075 / LMG 7858 / VKM B-1802 / 2st14</strain>
    </source>
</reference>
<organism evidence="5 6">
    <name type="scientific">Desulfarculus baarsii (strain ATCC 33931 / DSM 2075 / LMG 7858 / VKM B-1802 / 2st14)</name>
    <dbReference type="NCBI Taxonomy" id="644282"/>
    <lineage>
        <taxon>Bacteria</taxon>
        <taxon>Pseudomonadati</taxon>
        <taxon>Thermodesulfobacteriota</taxon>
        <taxon>Desulfarculia</taxon>
        <taxon>Desulfarculales</taxon>
        <taxon>Desulfarculaceae</taxon>
        <taxon>Desulfarculus</taxon>
    </lineage>
</organism>
<evidence type="ECO:0000256" key="1">
    <source>
        <dbReference type="ARBA" id="ARBA00022723"/>
    </source>
</evidence>
<dbReference type="PANTHER" id="PTHR40447">
    <property type="entry name" value="ANAEROBIC SULFITE REDUCTASE SUBUNIT A"/>
    <property type="match status" value="1"/>
</dbReference>
<feature type="domain" description="4Fe-4S ferredoxin-type" evidence="4">
    <location>
        <begin position="227"/>
        <end position="259"/>
    </location>
</feature>
<evidence type="ECO:0000259" key="4">
    <source>
        <dbReference type="PROSITE" id="PS51379"/>
    </source>
</evidence>
<dbReference type="InterPro" id="IPR017896">
    <property type="entry name" value="4Fe4S_Fe-S-bd"/>
</dbReference>
<keyword evidence="2" id="KW-0408">Iron</keyword>
<evidence type="ECO:0000256" key="3">
    <source>
        <dbReference type="ARBA" id="ARBA00023014"/>
    </source>
</evidence>
<dbReference type="HOGENOM" id="CLU_046702_0_0_7"/>
<dbReference type="InterPro" id="IPR009051">
    <property type="entry name" value="Helical_ferredxn"/>
</dbReference>
<keyword evidence="1" id="KW-0479">Metal-binding</keyword>
<dbReference type="PANTHER" id="PTHR40447:SF1">
    <property type="entry name" value="ANAEROBIC SULFITE REDUCTASE SUBUNIT A"/>
    <property type="match status" value="1"/>
</dbReference>
<proteinExistence type="predicted"/>
<keyword evidence="6" id="KW-1185">Reference proteome</keyword>
<dbReference type="STRING" id="644282.Deba_2135"/>
<dbReference type="OrthoDB" id="9795302at2"/>
<feature type="domain" description="4Fe-4S ferredoxin-type" evidence="4">
    <location>
        <begin position="307"/>
        <end position="339"/>
    </location>
</feature>
<dbReference type="SUPFAM" id="SSF46548">
    <property type="entry name" value="alpha-helical ferredoxin"/>
    <property type="match status" value="1"/>
</dbReference>
<dbReference type="Gene3D" id="1.10.1060.10">
    <property type="entry name" value="Alpha-helical ferredoxin"/>
    <property type="match status" value="1"/>
</dbReference>
<dbReference type="EMBL" id="CP002085">
    <property type="protein sequence ID" value="ADK85500.1"/>
    <property type="molecule type" value="Genomic_DNA"/>
</dbReference>
<dbReference type="GO" id="GO:0051536">
    <property type="term" value="F:iron-sulfur cluster binding"/>
    <property type="evidence" value="ECO:0007669"/>
    <property type="project" value="UniProtKB-KW"/>
</dbReference>
<dbReference type="SUPFAM" id="SSF54862">
    <property type="entry name" value="4Fe-4S ferredoxins"/>
    <property type="match status" value="1"/>
</dbReference>
<dbReference type="Pfam" id="PF17179">
    <property type="entry name" value="Fer4_22"/>
    <property type="match status" value="1"/>
</dbReference>
<dbReference type="InterPro" id="IPR017900">
    <property type="entry name" value="4Fe4S_Fe_S_CS"/>
</dbReference>
<name>E1QII3_DESB2</name>
<dbReference type="AlphaFoldDB" id="E1QII3"/>
<gene>
    <name evidence="5" type="ordered locus">Deba_2135</name>
</gene>
<sequence>MADKILAKDKLDEFIAKLREEADVYAPARVGAKTTWQEVNGAEGLDWDFTNTEMSPKDFFFPQTECMMRFKNAKDDPEGMIMKAEELLPRSRVLLNMRPCDAKAFQVLDMIFVQDEMTDDVYWRDKREKTLVAGLACNEPCPTCFCSSVNCGPHHQVGMDLLFVDLGDKLLVKVLTEKGEAASADLPPAAAADEAKAAELKAAAEAAISSKVSLDKINAREVLDLYNLPMWDKVHEACLNCGTCTFVCPTCHCFDIQDEVQGQEGRRVRNWDYCMSWLFTMHGTGHNPRGKKKDRVRQRFMHKFKYIPVKRDGEIGCVGCGRCIQMCPVNIDVRQVVDQMNS</sequence>
<keyword evidence="3" id="KW-0411">Iron-sulfur</keyword>
<accession>E1QII3</accession>
<evidence type="ECO:0000256" key="2">
    <source>
        <dbReference type="ARBA" id="ARBA00023004"/>
    </source>
</evidence>
<dbReference type="RefSeq" id="WP_013258941.1">
    <property type="nucleotide sequence ID" value="NC_014365.1"/>
</dbReference>
<dbReference type="PROSITE" id="PS00198">
    <property type="entry name" value="4FE4S_FER_1"/>
    <property type="match status" value="2"/>
</dbReference>
<dbReference type="GO" id="GO:0046872">
    <property type="term" value="F:metal ion binding"/>
    <property type="evidence" value="ECO:0007669"/>
    <property type="project" value="UniProtKB-KW"/>
</dbReference>
<evidence type="ECO:0000313" key="6">
    <source>
        <dbReference type="Proteomes" id="UP000009047"/>
    </source>
</evidence>
<dbReference type="KEGG" id="dbr:Deba_2135"/>
<dbReference type="eggNOG" id="COG1150">
    <property type="taxonomic scope" value="Bacteria"/>
</dbReference>
<dbReference type="PROSITE" id="PS51379">
    <property type="entry name" value="4FE4S_FER_2"/>
    <property type="match status" value="2"/>
</dbReference>